<keyword evidence="2" id="KW-1185">Reference proteome</keyword>
<reference evidence="1 2" key="1">
    <citation type="submission" date="2019-03" db="EMBL/GenBank/DDBJ databases">
        <title>Genomic Encyclopedia of Type Strains, Phase III (KMG-III): the genomes of soil and plant-associated and newly described type strains.</title>
        <authorList>
            <person name="Whitman W."/>
        </authorList>
    </citation>
    <scope>NUCLEOTIDE SEQUENCE [LARGE SCALE GENOMIC DNA]</scope>
    <source>
        <strain evidence="1 2">VKM Ac-2575</strain>
    </source>
</reference>
<sequence length="84" mass="9164">MEARTEIRLQLSPQEVTALAALAEGVAGICESPVTEEQAVVAALELALRRLLDDFEVPDPAARERVQVAHEELRRGWTRGSASL</sequence>
<protein>
    <submittedName>
        <fullName evidence="1">Uncharacterized protein</fullName>
    </submittedName>
</protein>
<dbReference type="AlphaFoldDB" id="A0A4R7TFZ9"/>
<dbReference type="OrthoDB" id="3830464at2"/>
<name>A0A4R7TFZ9_9ACTN</name>
<dbReference type="Proteomes" id="UP000295151">
    <property type="component" value="Unassembled WGS sequence"/>
</dbReference>
<accession>A0A4R7TFZ9</accession>
<organism evidence="1 2">
    <name type="scientific">Kribbella voronezhensis</name>
    <dbReference type="NCBI Taxonomy" id="2512212"/>
    <lineage>
        <taxon>Bacteria</taxon>
        <taxon>Bacillati</taxon>
        <taxon>Actinomycetota</taxon>
        <taxon>Actinomycetes</taxon>
        <taxon>Propionibacteriales</taxon>
        <taxon>Kribbellaceae</taxon>
        <taxon>Kribbella</taxon>
    </lineage>
</organism>
<dbReference type="RefSeq" id="WP_133980929.1">
    <property type="nucleotide sequence ID" value="NZ_SOCE01000001.1"/>
</dbReference>
<dbReference type="EMBL" id="SOCE01000001">
    <property type="protein sequence ID" value="TDU91140.1"/>
    <property type="molecule type" value="Genomic_DNA"/>
</dbReference>
<evidence type="ECO:0000313" key="1">
    <source>
        <dbReference type="EMBL" id="TDU91140.1"/>
    </source>
</evidence>
<evidence type="ECO:0000313" key="2">
    <source>
        <dbReference type="Proteomes" id="UP000295151"/>
    </source>
</evidence>
<proteinExistence type="predicted"/>
<gene>
    <name evidence="1" type="ORF">EV138_4741</name>
</gene>
<comment type="caution">
    <text evidence="1">The sequence shown here is derived from an EMBL/GenBank/DDBJ whole genome shotgun (WGS) entry which is preliminary data.</text>
</comment>